<evidence type="ECO:0000313" key="4">
    <source>
        <dbReference type="EMBL" id="EYU35352.1"/>
    </source>
</evidence>
<protein>
    <submittedName>
        <fullName evidence="4">Uncharacterized protein</fullName>
    </submittedName>
</protein>
<keyword evidence="3" id="KW-0732">Signal</keyword>
<evidence type="ECO:0000313" key="5">
    <source>
        <dbReference type="Proteomes" id="UP000030748"/>
    </source>
</evidence>
<dbReference type="AlphaFoldDB" id="A0A022R3X6"/>
<keyword evidence="2" id="KW-0472">Membrane</keyword>
<feature type="chain" id="PRO_5001504754" evidence="3">
    <location>
        <begin position="26"/>
        <end position="104"/>
    </location>
</feature>
<sequence length="104" mass="11390">MKYTLSLWLIAVILLSSRFCFPTMARGIISKTSNEIQSSSSNLEHTSLIKSRKIVVQIKRRGGGRPIAGGSRPGSTSSGVSEKSSSIRAYFVISFSVLFVLFFI</sequence>
<reference evidence="4 5" key="1">
    <citation type="journal article" date="2013" name="Proc. Natl. Acad. Sci. U.S.A.">
        <title>Fine-scale variation in meiotic recombination in Mimulus inferred from population shotgun sequencing.</title>
        <authorList>
            <person name="Hellsten U."/>
            <person name="Wright K.M."/>
            <person name="Jenkins J."/>
            <person name="Shu S."/>
            <person name="Yuan Y."/>
            <person name="Wessler S.R."/>
            <person name="Schmutz J."/>
            <person name="Willis J.H."/>
            <person name="Rokhsar D.S."/>
        </authorList>
    </citation>
    <scope>NUCLEOTIDE SEQUENCE [LARGE SCALE GENOMIC DNA]</scope>
    <source>
        <strain evidence="5">cv. DUN x IM62</strain>
    </source>
</reference>
<evidence type="ECO:0000256" key="3">
    <source>
        <dbReference type="SAM" id="SignalP"/>
    </source>
</evidence>
<name>A0A022R3X6_ERYGU</name>
<feature type="signal peptide" evidence="3">
    <location>
        <begin position="1"/>
        <end position="25"/>
    </location>
</feature>
<feature type="compositionally biased region" description="Low complexity" evidence="1">
    <location>
        <begin position="75"/>
        <end position="84"/>
    </location>
</feature>
<proteinExistence type="predicted"/>
<dbReference type="EMBL" id="KI630626">
    <property type="protein sequence ID" value="EYU35352.1"/>
    <property type="molecule type" value="Genomic_DNA"/>
</dbReference>
<accession>A0A022R3X6</accession>
<keyword evidence="2" id="KW-1133">Transmembrane helix</keyword>
<dbReference type="Proteomes" id="UP000030748">
    <property type="component" value="Unassembled WGS sequence"/>
</dbReference>
<evidence type="ECO:0000256" key="1">
    <source>
        <dbReference type="SAM" id="MobiDB-lite"/>
    </source>
</evidence>
<organism evidence="4 5">
    <name type="scientific">Erythranthe guttata</name>
    <name type="common">Yellow monkey flower</name>
    <name type="synonym">Mimulus guttatus</name>
    <dbReference type="NCBI Taxonomy" id="4155"/>
    <lineage>
        <taxon>Eukaryota</taxon>
        <taxon>Viridiplantae</taxon>
        <taxon>Streptophyta</taxon>
        <taxon>Embryophyta</taxon>
        <taxon>Tracheophyta</taxon>
        <taxon>Spermatophyta</taxon>
        <taxon>Magnoliopsida</taxon>
        <taxon>eudicotyledons</taxon>
        <taxon>Gunneridae</taxon>
        <taxon>Pentapetalae</taxon>
        <taxon>asterids</taxon>
        <taxon>lamiids</taxon>
        <taxon>Lamiales</taxon>
        <taxon>Phrymaceae</taxon>
        <taxon>Erythranthe</taxon>
    </lineage>
</organism>
<gene>
    <name evidence="4" type="ORF">MIMGU_mgv1a016852mg</name>
</gene>
<keyword evidence="2" id="KW-0812">Transmembrane</keyword>
<feature type="transmembrane region" description="Helical" evidence="2">
    <location>
        <begin position="87"/>
        <end position="103"/>
    </location>
</feature>
<keyword evidence="5" id="KW-1185">Reference proteome</keyword>
<feature type="region of interest" description="Disordered" evidence="1">
    <location>
        <begin position="61"/>
        <end position="84"/>
    </location>
</feature>
<evidence type="ECO:0000256" key="2">
    <source>
        <dbReference type="SAM" id="Phobius"/>
    </source>
</evidence>